<dbReference type="Pfam" id="PF03503">
    <property type="entry name" value="Chlam_OMP3"/>
    <property type="match status" value="1"/>
</dbReference>
<keyword evidence="4 14" id="KW-0732">Signal</keyword>
<keyword evidence="10" id="KW-0449">Lipoprotein</keyword>
<evidence type="ECO:0000256" key="10">
    <source>
        <dbReference type="ARBA" id="ARBA00023288"/>
    </source>
</evidence>
<dbReference type="EMBL" id="CP002608">
    <property type="protein sequence ID" value="AEB41486.1"/>
    <property type="molecule type" value="Genomic_DNA"/>
</dbReference>
<feature type="compositionally biased region" description="Low complexity" evidence="13">
    <location>
        <begin position="63"/>
        <end position="72"/>
    </location>
</feature>
<keyword evidence="6" id="KW-0472">Membrane</keyword>
<feature type="region of interest" description="Disordered" evidence="13">
    <location>
        <begin position="58"/>
        <end position="82"/>
    </location>
</feature>
<evidence type="ECO:0000256" key="8">
    <source>
        <dbReference type="ARBA" id="ARBA00023157"/>
    </source>
</evidence>
<evidence type="ECO:0000256" key="6">
    <source>
        <dbReference type="ARBA" id="ARBA00023136"/>
    </source>
</evidence>
<evidence type="ECO:0000256" key="4">
    <source>
        <dbReference type="ARBA" id="ARBA00022729"/>
    </source>
</evidence>
<evidence type="ECO:0000256" key="13">
    <source>
        <dbReference type="SAM" id="MobiDB-lite"/>
    </source>
</evidence>
<keyword evidence="8" id="KW-1015">Disulfide bond</keyword>
<accession>A0AA34RD10</accession>
<evidence type="ECO:0000256" key="7">
    <source>
        <dbReference type="ARBA" id="ARBA00023139"/>
    </source>
</evidence>
<reference evidence="15 16" key="1">
    <citation type="journal article" date="2011" name="J. Bacteriol.">
        <title>Genome sequence of the obligate intracellular animal pathogen Chlamydia pecorum E58.</title>
        <authorList>
            <person name="Mojica S."/>
            <person name="Huot Creasy H."/>
            <person name="Daugherty S."/>
            <person name="Read T.D."/>
            <person name="Kim T."/>
            <person name="Kaltenboeck B."/>
            <person name="Bavoil P."/>
            <person name="Myers G.S."/>
        </authorList>
    </citation>
    <scope>NUCLEOTIDE SEQUENCE [LARGE SCALE GENOMIC DNA]</scope>
    <source>
        <strain evidence="15 16">E58</strain>
    </source>
</reference>
<evidence type="ECO:0000256" key="9">
    <source>
        <dbReference type="ARBA" id="ARBA00023237"/>
    </source>
</evidence>
<comment type="subcellular location">
    <subcellularLocation>
        <location evidence="1">Cell outer membrane</location>
        <topology evidence="1">Lipid-anchor</topology>
    </subcellularLocation>
</comment>
<evidence type="ECO:0000256" key="5">
    <source>
        <dbReference type="ARBA" id="ARBA00022960"/>
    </source>
</evidence>
<dbReference type="RefSeq" id="WP_013712564.1">
    <property type="nucleotide sequence ID" value="NC_015408.1"/>
</dbReference>
<keyword evidence="9" id="KW-0998">Cell outer membrane</keyword>
<dbReference type="PROSITE" id="PS51257">
    <property type="entry name" value="PROKAR_LIPOPROTEIN"/>
    <property type="match status" value="1"/>
</dbReference>
<evidence type="ECO:0000256" key="1">
    <source>
        <dbReference type="ARBA" id="ARBA00004459"/>
    </source>
</evidence>
<dbReference type="Proteomes" id="UP000008305">
    <property type="component" value="Chromosome"/>
</dbReference>
<sequence>MKKAVLLAAIFGIFSLSSCCRIIDCCFEDPCSLPSSCVPCKNVSNSCGSYKPSCSKPCGGDQGQQQGPQAKGCSSVNGSCRQ</sequence>
<evidence type="ECO:0000256" key="11">
    <source>
        <dbReference type="ARBA" id="ARBA00025352"/>
    </source>
</evidence>
<organism evidence="15 16">
    <name type="scientific">Chlamydia pecorum (strain ATCC VR-628 / DSM 29919 / E58)</name>
    <name type="common">Chlamydophila pecorum</name>
    <dbReference type="NCBI Taxonomy" id="331635"/>
    <lineage>
        <taxon>Bacteria</taxon>
        <taxon>Pseudomonadati</taxon>
        <taxon>Chlamydiota</taxon>
        <taxon>Chlamydiia</taxon>
        <taxon>Chlamydiales</taxon>
        <taxon>Chlamydiaceae</taxon>
        <taxon>Chlamydia/Chlamydophila group</taxon>
        <taxon>Chlamydia</taxon>
    </lineage>
</organism>
<evidence type="ECO:0000256" key="3">
    <source>
        <dbReference type="ARBA" id="ARBA00015126"/>
    </source>
</evidence>
<comment type="subunit">
    <text evidence="2">Part of a disulfide cross-linked outer membrane complex (COMC) composed of the major outer membrane porin (MOMP), the small cysteine-rich protein (OmcA) and the large cysteine-rich periplasmic protein (OmcB).</text>
</comment>
<dbReference type="AlphaFoldDB" id="A0AA34RD10"/>
<feature type="chain" id="PRO_5041401736" description="Small cysteine-rich outer membrane protein OmcA" evidence="14">
    <location>
        <begin position="21"/>
        <end position="82"/>
    </location>
</feature>
<protein>
    <recommendedName>
        <fullName evidence="3">Small cysteine-rich outer membrane protein OmcA</fullName>
    </recommendedName>
    <alternativeName>
        <fullName evidence="12">9 kDa cysteine-rich lipoprotein</fullName>
    </alternativeName>
</protein>
<dbReference type="GO" id="GO:0009279">
    <property type="term" value="C:cell outer membrane"/>
    <property type="evidence" value="ECO:0007669"/>
    <property type="project" value="UniProtKB-SubCell"/>
</dbReference>
<evidence type="ECO:0000313" key="15">
    <source>
        <dbReference type="EMBL" id="AEB41486.1"/>
    </source>
</evidence>
<gene>
    <name evidence="15" type="ordered locus">G5S_0506</name>
</gene>
<proteinExistence type="predicted"/>
<dbReference type="InterPro" id="IPR003517">
    <property type="entry name" value="Cys-rich_OMP3_Chlamydia"/>
</dbReference>
<keyword evidence="7" id="KW-0564">Palmitate</keyword>
<keyword evidence="5" id="KW-0133">Cell shape</keyword>
<evidence type="ECO:0000256" key="2">
    <source>
        <dbReference type="ARBA" id="ARBA00011136"/>
    </source>
</evidence>
<comment type="function">
    <text evidence="11">In elementary bodies (EBs, the infectious stage, which is able to survive outside the host cell) provides the structural integrity of the outer envelope through disulfide cross-links with the large cysteine-rich periplasmic protein and the major outer membrane porin. It has been described in publications as the Sarkosyl-insoluble COMC (Chlamydia outer membrane complex), and serves as the functional equivalent of peptidoglycan.</text>
</comment>
<dbReference type="KEGG" id="cpm:G5S_0506"/>
<evidence type="ECO:0000313" key="16">
    <source>
        <dbReference type="Proteomes" id="UP000008305"/>
    </source>
</evidence>
<name>A0AA34RD10_CHLPE</name>
<evidence type="ECO:0000256" key="12">
    <source>
        <dbReference type="ARBA" id="ARBA00031447"/>
    </source>
</evidence>
<keyword evidence="16" id="KW-1185">Reference proteome</keyword>
<evidence type="ECO:0000256" key="14">
    <source>
        <dbReference type="SAM" id="SignalP"/>
    </source>
</evidence>
<dbReference type="GO" id="GO:0008360">
    <property type="term" value="P:regulation of cell shape"/>
    <property type="evidence" value="ECO:0007669"/>
    <property type="project" value="UniProtKB-KW"/>
</dbReference>
<feature type="signal peptide" evidence="14">
    <location>
        <begin position="1"/>
        <end position="20"/>
    </location>
</feature>
<dbReference type="GO" id="GO:0005201">
    <property type="term" value="F:extracellular matrix structural constituent"/>
    <property type="evidence" value="ECO:0007669"/>
    <property type="project" value="InterPro"/>
</dbReference>